<evidence type="ECO:0000313" key="3">
    <source>
        <dbReference type="Proteomes" id="UP000272025"/>
    </source>
</evidence>
<dbReference type="InterPro" id="IPR012471">
    <property type="entry name" value="DUF1690"/>
</dbReference>
<accession>A0A3N2Q2E0</accession>
<dbReference type="Pfam" id="PF07956">
    <property type="entry name" value="DUF1690"/>
    <property type="match status" value="1"/>
</dbReference>
<dbReference type="AlphaFoldDB" id="A0A3N2Q2E0"/>
<dbReference type="EMBL" id="ML119052">
    <property type="protein sequence ID" value="ROT40907.1"/>
    <property type="molecule type" value="Genomic_DNA"/>
</dbReference>
<dbReference type="Proteomes" id="UP000272025">
    <property type="component" value="Unassembled WGS sequence"/>
</dbReference>
<dbReference type="RefSeq" id="XP_028468713.1">
    <property type="nucleotide sequence ID" value="XM_028611253.1"/>
</dbReference>
<dbReference type="OrthoDB" id="5544375at2759"/>
<protein>
    <submittedName>
        <fullName evidence="2">DUF1690-domain-containing protein</fullName>
    </submittedName>
</protein>
<gene>
    <name evidence="2" type="ORF">SODALDRAFT_330639</name>
</gene>
<evidence type="ECO:0000256" key="1">
    <source>
        <dbReference type="SAM" id="MobiDB-lite"/>
    </source>
</evidence>
<feature type="region of interest" description="Disordered" evidence="1">
    <location>
        <begin position="75"/>
        <end position="96"/>
    </location>
</feature>
<organism evidence="2 3">
    <name type="scientific">Sodiomyces alkalinus (strain CBS 110278 / VKM F-3762 / F11)</name>
    <name type="common">Alkaliphilic filamentous fungus</name>
    <dbReference type="NCBI Taxonomy" id="1314773"/>
    <lineage>
        <taxon>Eukaryota</taxon>
        <taxon>Fungi</taxon>
        <taxon>Dikarya</taxon>
        <taxon>Ascomycota</taxon>
        <taxon>Pezizomycotina</taxon>
        <taxon>Sordariomycetes</taxon>
        <taxon>Hypocreomycetidae</taxon>
        <taxon>Glomerellales</taxon>
        <taxon>Plectosphaerellaceae</taxon>
        <taxon>Sodiomyces</taxon>
    </lineage>
</organism>
<reference evidence="2 3" key="1">
    <citation type="journal article" date="2018" name="Mol. Ecol.">
        <title>The obligate alkalophilic soda-lake fungus Sodiomyces alkalinus has shifted to a protein diet.</title>
        <authorList>
            <person name="Grum-Grzhimaylo A.A."/>
            <person name="Falkoski D.L."/>
            <person name="van den Heuvel J."/>
            <person name="Valero-Jimenez C.A."/>
            <person name="Min B."/>
            <person name="Choi I.G."/>
            <person name="Lipzen A."/>
            <person name="Daum C.G."/>
            <person name="Aanen D.K."/>
            <person name="Tsang A."/>
            <person name="Henrissat B."/>
            <person name="Bilanenko E.N."/>
            <person name="de Vries R.P."/>
            <person name="van Kan J.A.L."/>
            <person name="Grigoriev I.V."/>
            <person name="Debets A.J.M."/>
        </authorList>
    </citation>
    <scope>NUCLEOTIDE SEQUENCE [LARGE SCALE GENOMIC DNA]</scope>
    <source>
        <strain evidence="2 3">F11</strain>
    </source>
</reference>
<proteinExistence type="predicted"/>
<name>A0A3N2Q2E0_SODAK</name>
<sequence length="162" mass="18285">MGASESKPSSGTSPYLWKSSTPTSVSHDLAESLQNSHETDTSRAQLTEIQIQARVADALKELEGKSTDALKKKIATVGEEVQPPADGPSRQSVTREIESLRSKLEERRKVRDLPEGVENARNEVVRCLRENDRRPLDCWQEVEAFKREVKNWEKGWVEKVIS</sequence>
<keyword evidence="3" id="KW-1185">Reference proteome</keyword>
<evidence type="ECO:0000313" key="2">
    <source>
        <dbReference type="EMBL" id="ROT40907.1"/>
    </source>
</evidence>
<dbReference type="GeneID" id="39579731"/>
<feature type="region of interest" description="Disordered" evidence="1">
    <location>
        <begin position="1"/>
        <end position="44"/>
    </location>
</feature>